<dbReference type="InterPro" id="IPR007538">
    <property type="entry name" value="dATP/dGTP_dipphydrolase_MazZ"/>
</dbReference>
<evidence type="ECO:0000259" key="1">
    <source>
        <dbReference type="Pfam" id="PF04447"/>
    </source>
</evidence>
<sequence>MTTITKEWLQQTIAEFENTRDDIPFGLDDDDAKILIVLKRALASLERERIRREHAEWSDKTFGDVGPVGPLKHLSKEALEAAADPSDPLEWADMQFLLWDAQRRMGISDEFITRAMVEKLAINKGRQWPEPKDGEPRLHIKEQSVPVVPDEWTIQDAVKFCRETGRQDAGSAMEAWNACRTAMLNGGKS</sequence>
<accession>A0A5T3RSN4</accession>
<proteinExistence type="predicted"/>
<gene>
    <name evidence="2" type="ORF">ELM44_13570</name>
</gene>
<dbReference type="AlphaFoldDB" id="A0A5T3RSN4"/>
<dbReference type="EMBL" id="AACZBS010000007">
    <property type="protein sequence ID" value="EAN7548816.1"/>
    <property type="molecule type" value="Genomic_DNA"/>
</dbReference>
<name>A0A5T3RSN4_SALER</name>
<feature type="domain" description="dATP/dGTP diphosphohydrolase MazZ" evidence="1">
    <location>
        <begin position="50"/>
        <end position="144"/>
    </location>
</feature>
<dbReference type="Pfam" id="PF04447">
    <property type="entry name" value="dATP-dGTP_PPHyd"/>
    <property type="match status" value="1"/>
</dbReference>
<protein>
    <submittedName>
        <fullName evidence="2">DUF550 domain-containing protein</fullName>
    </submittedName>
</protein>
<comment type="caution">
    <text evidence="2">The sequence shown here is derived from an EMBL/GenBank/DDBJ whole genome shotgun (WGS) entry which is preliminary data.</text>
</comment>
<organism evidence="2">
    <name type="scientific">Salmonella enterica</name>
    <name type="common">Salmonella choleraesuis</name>
    <dbReference type="NCBI Taxonomy" id="28901"/>
    <lineage>
        <taxon>Bacteria</taxon>
        <taxon>Pseudomonadati</taxon>
        <taxon>Pseudomonadota</taxon>
        <taxon>Gammaproteobacteria</taxon>
        <taxon>Enterobacterales</taxon>
        <taxon>Enterobacteriaceae</taxon>
        <taxon>Salmonella</taxon>
    </lineage>
</organism>
<reference evidence="2" key="1">
    <citation type="submission" date="2018-12" db="EMBL/GenBank/DDBJ databases">
        <authorList>
            <consortium name="NARMS: The National Antimicrobial Resistance Monitoring System"/>
        </authorList>
    </citation>
    <scope>NUCLEOTIDE SEQUENCE</scope>
    <source>
        <strain evidence="2">FSIS11816501</strain>
    </source>
</reference>
<evidence type="ECO:0000313" key="2">
    <source>
        <dbReference type="EMBL" id="EAN7548816.1"/>
    </source>
</evidence>